<dbReference type="PANTHER" id="PTHR43685">
    <property type="entry name" value="GLYCOSYLTRANSFERASE"/>
    <property type="match status" value="1"/>
</dbReference>
<dbReference type="PANTHER" id="PTHR43685:SF2">
    <property type="entry name" value="GLYCOSYLTRANSFERASE 2-LIKE DOMAIN-CONTAINING PROTEIN"/>
    <property type="match status" value="1"/>
</dbReference>
<evidence type="ECO:0000313" key="3">
    <source>
        <dbReference type="Proteomes" id="UP000433577"/>
    </source>
</evidence>
<dbReference type="AlphaFoldDB" id="A0A7Z2GJ16"/>
<dbReference type="Pfam" id="PF00535">
    <property type="entry name" value="Glycos_transf_2"/>
    <property type="match status" value="1"/>
</dbReference>
<name>A0A7Z2GJ16_9BURK</name>
<feature type="domain" description="Glycosyltransferase 2-like" evidence="1">
    <location>
        <begin position="9"/>
        <end position="109"/>
    </location>
</feature>
<dbReference type="GO" id="GO:0016740">
    <property type="term" value="F:transferase activity"/>
    <property type="evidence" value="ECO:0007669"/>
    <property type="project" value="UniProtKB-KW"/>
</dbReference>
<organism evidence="2 3">
    <name type="scientific">Paraburkholderia acidisoli</name>
    <dbReference type="NCBI Taxonomy" id="2571748"/>
    <lineage>
        <taxon>Bacteria</taxon>
        <taxon>Pseudomonadati</taxon>
        <taxon>Pseudomonadota</taxon>
        <taxon>Betaproteobacteria</taxon>
        <taxon>Burkholderiales</taxon>
        <taxon>Burkholderiaceae</taxon>
        <taxon>Paraburkholderia</taxon>
    </lineage>
</organism>
<accession>A0A7Z2GJ16</accession>
<keyword evidence="3" id="KW-1185">Reference proteome</keyword>
<evidence type="ECO:0000259" key="1">
    <source>
        <dbReference type="Pfam" id="PF00535"/>
    </source>
</evidence>
<gene>
    <name evidence="2" type="ORF">FAZ98_13800</name>
</gene>
<dbReference type="OrthoDB" id="9802649at2"/>
<dbReference type="KEGG" id="pacs:FAZ98_13800"/>
<dbReference type="InterPro" id="IPR050834">
    <property type="entry name" value="Glycosyltransf_2"/>
</dbReference>
<proteinExistence type="predicted"/>
<dbReference type="RefSeq" id="WP_158951715.1">
    <property type="nucleotide sequence ID" value="NZ_CP046913.1"/>
</dbReference>
<keyword evidence="2" id="KW-0808">Transferase</keyword>
<evidence type="ECO:0000313" key="2">
    <source>
        <dbReference type="EMBL" id="QGZ62712.1"/>
    </source>
</evidence>
<dbReference type="CDD" id="cd00761">
    <property type="entry name" value="Glyco_tranf_GTA_type"/>
    <property type="match status" value="1"/>
</dbReference>
<dbReference type="InterPro" id="IPR001173">
    <property type="entry name" value="Glyco_trans_2-like"/>
</dbReference>
<sequence>MSSAVPLFSVIVPTHKRPALLERALQSIKSQPAAVSCEVIVVADEANAADDEVCRRLLGPGDLHIRRNGPPGPSSSRNLGLDLASGRYVLFLDDDDAWQPGFLAQLASHPAILADRFVFFDCTIAAESRDVTPPRFLSEQALDLSQRVNDLIYVRNQLPNSVLAIPNRLIGKTRFDTYMRAYEDWEFLLALLDKELPVHVPLQGVIIYQAKNASTDHRGKSDGARDVNALLDYLYVYRRHPGLNASVRDQRVNFLQQLGVAVAGDLL</sequence>
<dbReference type="Proteomes" id="UP000433577">
    <property type="component" value="Chromosome 1"/>
</dbReference>
<dbReference type="InterPro" id="IPR029044">
    <property type="entry name" value="Nucleotide-diphossugar_trans"/>
</dbReference>
<dbReference type="EMBL" id="CP046913">
    <property type="protein sequence ID" value="QGZ62712.1"/>
    <property type="molecule type" value="Genomic_DNA"/>
</dbReference>
<dbReference type="SUPFAM" id="SSF53448">
    <property type="entry name" value="Nucleotide-diphospho-sugar transferases"/>
    <property type="match status" value="1"/>
</dbReference>
<dbReference type="Gene3D" id="3.90.550.10">
    <property type="entry name" value="Spore Coat Polysaccharide Biosynthesis Protein SpsA, Chain A"/>
    <property type="match status" value="1"/>
</dbReference>
<protein>
    <submittedName>
        <fullName evidence="2">Glycosyltransferase</fullName>
    </submittedName>
</protein>
<reference evidence="2 3" key="1">
    <citation type="submission" date="2019-12" db="EMBL/GenBank/DDBJ databases">
        <title>Paraburkholderia acidiphila 7Q-K02 sp. nov and Paraburkholderia acidisoli DHF22 sp. nov., two strains isolated from forest soil.</title>
        <authorList>
            <person name="Gao Z."/>
            <person name="Qiu L."/>
        </authorList>
    </citation>
    <scope>NUCLEOTIDE SEQUENCE [LARGE SCALE GENOMIC DNA]</scope>
    <source>
        <strain evidence="2 3">DHF22</strain>
    </source>
</reference>